<organism evidence="3 4">
    <name type="scientific">Staphylotrichum longicolle</name>
    <dbReference type="NCBI Taxonomy" id="669026"/>
    <lineage>
        <taxon>Eukaryota</taxon>
        <taxon>Fungi</taxon>
        <taxon>Dikarya</taxon>
        <taxon>Ascomycota</taxon>
        <taxon>Pezizomycotina</taxon>
        <taxon>Sordariomycetes</taxon>
        <taxon>Sordariomycetidae</taxon>
        <taxon>Sordariales</taxon>
        <taxon>Chaetomiaceae</taxon>
        <taxon>Staphylotrichum</taxon>
    </lineage>
</organism>
<protein>
    <recommendedName>
        <fullName evidence="2">DUF2470 domain-containing protein</fullName>
    </recommendedName>
</protein>
<dbReference type="Gene3D" id="3.20.180.10">
    <property type="entry name" value="PNP-oxidase-like"/>
    <property type="match status" value="1"/>
</dbReference>
<reference evidence="3" key="1">
    <citation type="submission" date="2023-02" db="EMBL/GenBank/DDBJ databases">
        <authorList>
            <person name="Palmer J.M."/>
        </authorList>
    </citation>
    <scope>NUCLEOTIDE SEQUENCE</scope>
    <source>
        <strain evidence="3">FW57</strain>
    </source>
</reference>
<dbReference type="EMBL" id="JAHCVI010000005">
    <property type="protein sequence ID" value="KAG7285454.1"/>
    <property type="molecule type" value="Genomic_DNA"/>
</dbReference>
<feature type="domain" description="DUF2470" evidence="2">
    <location>
        <begin position="1"/>
        <end position="90"/>
    </location>
</feature>
<dbReference type="Pfam" id="PF10615">
    <property type="entry name" value="DUF2470"/>
    <property type="match status" value="1"/>
</dbReference>
<gene>
    <name evidence="3" type="ORF">NEMBOFW57_010082</name>
</gene>
<keyword evidence="1" id="KW-1133">Transmembrane helix</keyword>
<dbReference type="Proteomes" id="UP001197093">
    <property type="component" value="Unassembled WGS sequence"/>
</dbReference>
<dbReference type="PANTHER" id="PTHR37783:SF1">
    <property type="entry name" value="MEMBRANE PROTEIN, PUTATIVE (AFU_ORTHOLOGUE AFUA_1G04315)-RELATED"/>
    <property type="match status" value="1"/>
</dbReference>
<accession>A0AAD4HTR2</accession>
<evidence type="ECO:0000259" key="2">
    <source>
        <dbReference type="Pfam" id="PF10615"/>
    </source>
</evidence>
<keyword evidence="1" id="KW-0472">Membrane</keyword>
<evidence type="ECO:0000313" key="3">
    <source>
        <dbReference type="EMBL" id="KAG7285454.1"/>
    </source>
</evidence>
<feature type="transmembrane region" description="Helical" evidence="1">
    <location>
        <begin position="213"/>
        <end position="229"/>
    </location>
</feature>
<feature type="transmembrane region" description="Helical" evidence="1">
    <location>
        <begin position="132"/>
        <end position="152"/>
    </location>
</feature>
<dbReference type="InterPro" id="IPR019595">
    <property type="entry name" value="DUF2470"/>
</dbReference>
<proteinExistence type="predicted"/>
<keyword evidence="4" id="KW-1185">Reference proteome</keyword>
<sequence length="247" mass="27236">MNKDHRLDMRHILAHYGAVPPPPSAYTAAAATKANLNLTAAEADDTNPLMHDISLTALTLRLPATDTLHAVALDPPLASWEERRARLVEMTRVAREALGVVSSTEEENGGKGNVMAAAVVNEYMPPRVPYDLTIFLAVLFYYSTWVLVQAGGLGAGGAAARVVEGVRFPGGVAGFTWLVRTIFVPVLGIHVFETWLLERTRLRKFGVRRGSRVWWLWVGSVFVEGAMAFKRFDIVVERLKAEGKKKR</sequence>
<name>A0AAD4HTR2_9PEZI</name>
<dbReference type="InterPro" id="IPR037119">
    <property type="entry name" value="Haem_oxidase_HugZ-like_sf"/>
</dbReference>
<keyword evidence="1" id="KW-0812">Transmembrane</keyword>
<evidence type="ECO:0000256" key="1">
    <source>
        <dbReference type="SAM" id="Phobius"/>
    </source>
</evidence>
<comment type="caution">
    <text evidence="3">The sequence shown here is derived from an EMBL/GenBank/DDBJ whole genome shotgun (WGS) entry which is preliminary data.</text>
</comment>
<dbReference type="PANTHER" id="PTHR37783">
    <property type="entry name" value="MEMBRANE PROTEIN, PUTATIVE (AFU_ORTHOLOGUE AFUA_1G04315)-RELATED"/>
    <property type="match status" value="1"/>
</dbReference>
<feature type="transmembrane region" description="Helical" evidence="1">
    <location>
        <begin position="172"/>
        <end position="192"/>
    </location>
</feature>
<evidence type="ECO:0000313" key="4">
    <source>
        <dbReference type="Proteomes" id="UP001197093"/>
    </source>
</evidence>
<dbReference type="AlphaFoldDB" id="A0AAD4HTR2"/>